<evidence type="ECO:0000256" key="1">
    <source>
        <dbReference type="SAM" id="MobiDB-lite"/>
    </source>
</evidence>
<accession>A0AAD8RW60</accession>
<evidence type="ECO:0000313" key="3">
    <source>
        <dbReference type="Proteomes" id="UP001231189"/>
    </source>
</evidence>
<name>A0AAD8RW60_LOLMU</name>
<feature type="compositionally biased region" description="Polar residues" evidence="1">
    <location>
        <begin position="289"/>
        <end position="306"/>
    </location>
</feature>
<organism evidence="2 3">
    <name type="scientific">Lolium multiflorum</name>
    <name type="common">Italian ryegrass</name>
    <name type="synonym">Lolium perenne subsp. multiflorum</name>
    <dbReference type="NCBI Taxonomy" id="4521"/>
    <lineage>
        <taxon>Eukaryota</taxon>
        <taxon>Viridiplantae</taxon>
        <taxon>Streptophyta</taxon>
        <taxon>Embryophyta</taxon>
        <taxon>Tracheophyta</taxon>
        <taxon>Spermatophyta</taxon>
        <taxon>Magnoliopsida</taxon>
        <taxon>Liliopsida</taxon>
        <taxon>Poales</taxon>
        <taxon>Poaceae</taxon>
        <taxon>BOP clade</taxon>
        <taxon>Pooideae</taxon>
        <taxon>Poodae</taxon>
        <taxon>Poeae</taxon>
        <taxon>Poeae Chloroplast Group 2 (Poeae type)</taxon>
        <taxon>Loliodinae</taxon>
        <taxon>Loliinae</taxon>
        <taxon>Lolium</taxon>
    </lineage>
</organism>
<keyword evidence="3" id="KW-1185">Reference proteome</keyword>
<dbReference type="EMBL" id="JAUUTY010000005">
    <property type="protein sequence ID" value="KAK1630971.1"/>
    <property type="molecule type" value="Genomic_DNA"/>
</dbReference>
<proteinExistence type="predicted"/>
<dbReference type="Proteomes" id="UP001231189">
    <property type="component" value="Unassembled WGS sequence"/>
</dbReference>
<dbReference type="AlphaFoldDB" id="A0AAD8RW60"/>
<protein>
    <submittedName>
        <fullName evidence="2">Uncharacterized protein</fullName>
    </submittedName>
</protein>
<feature type="region of interest" description="Disordered" evidence="1">
    <location>
        <begin position="263"/>
        <end position="306"/>
    </location>
</feature>
<evidence type="ECO:0000313" key="2">
    <source>
        <dbReference type="EMBL" id="KAK1630971.1"/>
    </source>
</evidence>
<gene>
    <name evidence="2" type="ORF">QYE76_005286</name>
</gene>
<sequence>MAEDTPVKYEDLSDELKKKYGETKTVLEAELIGSFGKTRSHGIRWSGFTAEGALDQVDLYTQAFRVPGSMGLFEYVVMTFGLKKLGGQLTPKVLSSGELISSNRLALHDSALRHDQAQNSENLEDVTSPIELFRLSHTNKDGVMTTEAKIAYDAMMTIKNRPRLEGETEKTEVQIIEEVLKEKNPKTSSTGMFLANLVIGSISRKSSVSRTRIRELENKLAEQEEQSLCAVERYKQEIKERMKAQDKKIAKMKRKQEEDYATLMKAQEEKNKSTEKKQQELEAMVSFMLRTSQQQGQSSNSIALPS</sequence>
<feature type="compositionally biased region" description="Basic and acidic residues" evidence="1">
    <location>
        <begin position="266"/>
        <end position="280"/>
    </location>
</feature>
<reference evidence="2" key="1">
    <citation type="submission" date="2023-07" db="EMBL/GenBank/DDBJ databases">
        <title>A chromosome-level genome assembly of Lolium multiflorum.</title>
        <authorList>
            <person name="Chen Y."/>
            <person name="Copetti D."/>
            <person name="Kolliker R."/>
            <person name="Studer B."/>
        </authorList>
    </citation>
    <scope>NUCLEOTIDE SEQUENCE</scope>
    <source>
        <strain evidence="2">02402/16</strain>
        <tissue evidence="2">Leaf</tissue>
    </source>
</reference>
<comment type="caution">
    <text evidence="2">The sequence shown here is derived from an EMBL/GenBank/DDBJ whole genome shotgun (WGS) entry which is preliminary data.</text>
</comment>